<dbReference type="PANTHER" id="PTHR43563">
    <property type="entry name" value="AMINE OXIDASE"/>
    <property type="match status" value="1"/>
</dbReference>
<evidence type="ECO:0000256" key="2">
    <source>
        <dbReference type="ARBA" id="ARBA00005995"/>
    </source>
</evidence>
<dbReference type="InterPro" id="IPR002937">
    <property type="entry name" value="Amino_oxidase"/>
</dbReference>
<sequence length="435" mass="47686">MQHQYDVIVVGGGISGLRTARDLGRAGKSVLVLEAQDRLGGRVYYDRFADTDKFVEFGGGWFNTAFQPQMTSEIERYSLKIAVNPKPATAFRWLIGGQISNGVSPVPLEYMAEMERGLYETTHAARRIEFGTAWDKQDLADLDVSWERFVKGLSLAAPVEEFFLNWCSSSEPEDTNALDILTWIAGFESSPWRTYAESMIYHFADGTKSLVDALAADSGADIRLDSPVARIEHGKDGVVVTTRSGATFTGAVGVASVPINVWPDVEFVPPLSPLKREVSAEIHPGRTVKLWTVLDNVSEGFSAWGQGQGCNWLFRFDDVPEGDLYVGFSGGYDLDPTNADAIQDAVRVFDPNAKVIKFDAHDWRANEFAKGTWMIRRPGEGLRYHSAIPAKEGDLIFGGSDTSFGWNGWMEGALETGARAAVEALQALDGPPGKV</sequence>
<comment type="similarity">
    <text evidence="2">Belongs to the flavin monoamine oxidase family.</text>
</comment>
<dbReference type="EC" id="1.-.-.-" evidence="5"/>
<name>A0ABU4CSG1_RHOJO</name>
<proteinExistence type="inferred from homology"/>
<dbReference type="PRINTS" id="PR00757">
    <property type="entry name" value="AMINEOXDASEF"/>
</dbReference>
<organism evidence="5 6">
    <name type="scientific">Rhodococcus jostii</name>
    <dbReference type="NCBI Taxonomy" id="132919"/>
    <lineage>
        <taxon>Bacteria</taxon>
        <taxon>Bacillati</taxon>
        <taxon>Actinomycetota</taxon>
        <taxon>Actinomycetes</taxon>
        <taxon>Mycobacteriales</taxon>
        <taxon>Nocardiaceae</taxon>
        <taxon>Rhodococcus</taxon>
    </lineage>
</organism>
<evidence type="ECO:0000259" key="4">
    <source>
        <dbReference type="Pfam" id="PF01593"/>
    </source>
</evidence>
<keyword evidence="3 5" id="KW-0560">Oxidoreductase</keyword>
<dbReference type="Pfam" id="PF01593">
    <property type="entry name" value="Amino_oxidase"/>
    <property type="match status" value="1"/>
</dbReference>
<dbReference type="Gene3D" id="3.90.660.10">
    <property type="match status" value="2"/>
</dbReference>
<feature type="domain" description="Amine oxidase" evidence="4">
    <location>
        <begin position="14"/>
        <end position="424"/>
    </location>
</feature>
<evidence type="ECO:0000313" key="6">
    <source>
        <dbReference type="Proteomes" id="UP001185737"/>
    </source>
</evidence>
<evidence type="ECO:0000256" key="3">
    <source>
        <dbReference type="ARBA" id="ARBA00023002"/>
    </source>
</evidence>
<dbReference type="InterPro" id="IPR001613">
    <property type="entry name" value="Flavin_amine_oxidase"/>
</dbReference>
<comment type="cofactor">
    <cofactor evidence="1">
        <name>FAD</name>
        <dbReference type="ChEBI" id="CHEBI:57692"/>
    </cofactor>
</comment>
<evidence type="ECO:0000313" key="5">
    <source>
        <dbReference type="EMBL" id="MDV6286484.1"/>
    </source>
</evidence>
<accession>A0ABU4CSG1</accession>
<dbReference type="SUPFAM" id="SSF51905">
    <property type="entry name" value="FAD/NAD(P)-binding domain"/>
    <property type="match status" value="1"/>
</dbReference>
<reference evidence="5 6" key="1">
    <citation type="submission" date="2023-10" db="EMBL/GenBank/DDBJ databases">
        <title>Development of a sustainable strategy for remediation of hydrocarbon-contaminated territories based on the waste exchange concept.</title>
        <authorList>
            <person name="Krivoruchko A."/>
        </authorList>
    </citation>
    <scope>NUCLEOTIDE SEQUENCE [LARGE SCALE GENOMIC DNA]</scope>
    <source>
        <strain evidence="5 6">IEGM 60</strain>
    </source>
</reference>
<dbReference type="EMBL" id="JAWLKA010000039">
    <property type="protein sequence ID" value="MDV6286484.1"/>
    <property type="molecule type" value="Genomic_DNA"/>
</dbReference>
<evidence type="ECO:0000256" key="1">
    <source>
        <dbReference type="ARBA" id="ARBA00001974"/>
    </source>
</evidence>
<dbReference type="Gene3D" id="3.50.50.60">
    <property type="entry name" value="FAD/NAD(P)-binding domain"/>
    <property type="match status" value="2"/>
</dbReference>
<dbReference type="InterPro" id="IPR050703">
    <property type="entry name" value="Flavin_MAO"/>
</dbReference>
<protein>
    <submittedName>
        <fullName evidence="5">NAD(P)/FAD-dependent oxidoreductase</fullName>
        <ecNumber evidence="5">1.-.-.-</ecNumber>
    </submittedName>
</protein>
<dbReference type="GO" id="GO:0016491">
    <property type="term" value="F:oxidoreductase activity"/>
    <property type="evidence" value="ECO:0007669"/>
    <property type="project" value="UniProtKB-KW"/>
</dbReference>
<dbReference type="InterPro" id="IPR036188">
    <property type="entry name" value="FAD/NAD-bd_sf"/>
</dbReference>
<comment type="caution">
    <text evidence="5">The sequence shown here is derived from an EMBL/GenBank/DDBJ whole genome shotgun (WGS) entry which is preliminary data.</text>
</comment>
<dbReference type="Proteomes" id="UP001185737">
    <property type="component" value="Unassembled WGS sequence"/>
</dbReference>
<dbReference type="PANTHER" id="PTHR43563:SF1">
    <property type="entry name" value="AMINE OXIDASE [FLAVIN-CONTAINING] B"/>
    <property type="match status" value="1"/>
</dbReference>
<keyword evidence="6" id="KW-1185">Reference proteome</keyword>
<dbReference type="RefSeq" id="WP_317571518.1">
    <property type="nucleotide sequence ID" value="NZ_JAWLKA010000039.1"/>
</dbReference>
<gene>
    <name evidence="5" type="ORF">R3Q59_39055</name>
</gene>